<dbReference type="OrthoDB" id="283424at2759"/>
<keyword evidence="3" id="KW-0687">Ribonucleoprotein</keyword>
<evidence type="ECO:0000313" key="3">
    <source>
        <dbReference type="EMBL" id="KAJ1918681.1"/>
    </source>
</evidence>
<proteinExistence type="predicted"/>
<keyword evidence="4" id="KW-1185">Reference proteome</keyword>
<accession>A0A9W8A401</accession>
<dbReference type="PANTHER" id="PTHR13490">
    <property type="entry name" value="MITOCHONDRIAL 28S RIBOSOMAL PROTEIN S28"/>
    <property type="match status" value="1"/>
</dbReference>
<dbReference type="PANTHER" id="PTHR13490:SF0">
    <property type="entry name" value="SMALL RIBOSOMAL SUBUNIT PROTEIN MS35"/>
    <property type="match status" value="1"/>
</dbReference>
<feature type="compositionally biased region" description="Pro residues" evidence="1">
    <location>
        <begin position="282"/>
        <end position="293"/>
    </location>
</feature>
<protein>
    <submittedName>
        <fullName evidence="3">37S ribosomal protein S24, mitochondrial</fullName>
    </submittedName>
</protein>
<dbReference type="GO" id="GO:0032543">
    <property type="term" value="P:mitochondrial translation"/>
    <property type="evidence" value="ECO:0007669"/>
    <property type="project" value="InterPro"/>
</dbReference>
<evidence type="ECO:0000256" key="1">
    <source>
        <dbReference type="SAM" id="MobiDB-lite"/>
    </source>
</evidence>
<comment type="caution">
    <text evidence="3">The sequence shown here is derived from an EMBL/GenBank/DDBJ whole genome shotgun (WGS) entry which is preliminary data.</text>
</comment>
<feature type="domain" description="Small ribosomal subunit protein mS35 mitochondrial conserved" evidence="2">
    <location>
        <begin position="147"/>
        <end position="267"/>
    </location>
</feature>
<reference evidence="3" key="1">
    <citation type="submission" date="2022-07" db="EMBL/GenBank/DDBJ databases">
        <title>Phylogenomic reconstructions and comparative analyses of Kickxellomycotina fungi.</title>
        <authorList>
            <person name="Reynolds N.K."/>
            <person name="Stajich J.E."/>
            <person name="Barry K."/>
            <person name="Grigoriev I.V."/>
            <person name="Crous P."/>
            <person name="Smith M.E."/>
        </authorList>
    </citation>
    <scope>NUCLEOTIDE SEQUENCE</scope>
    <source>
        <strain evidence="3">RSA 861</strain>
    </source>
</reference>
<sequence length="293" mass="32958">MSLRFTLLRSLVRSRPAAGLSIPRALSTSAIVREEEEGQKSAAGRLGIEREVAEYKQLHWERTQQAESLGELGKPDEIMTRPGYMLYLNVLEVEKYIHKLVNEVPNMADLHKPFKLPVPGCEIYRPRPPGDATLHPTPVPKSVSATNPVLKFRSAHYAFEENHSNAHSIRLTVALAQLGLTTAQRHKLNLLVGARGYMFERDEVVLTCKDFPTRAENKAELVRIFSELLAETRKAEDLFTDVPAPAISHRRRKRHLMRTLRFPKEWNRPQPKAATMKATPSPINPAPAAPSSA</sequence>
<dbReference type="Proteomes" id="UP001150569">
    <property type="component" value="Unassembled WGS sequence"/>
</dbReference>
<dbReference type="InterPro" id="IPR039848">
    <property type="entry name" value="Ribosomal_mS35_mt"/>
</dbReference>
<keyword evidence="3" id="KW-0689">Ribosomal protein</keyword>
<dbReference type="EMBL" id="JANBPT010000496">
    <property type="protein sequence ID" value="KAJ1918681.1"/>
    <property type="molecule type" value="Genomic_DNA"/>
</dbReference>
<dbReference type="InterPro" id="IPR019349">
    <property type="entry name" value="Ribosomal_mS35_mit"/>
</dbReference>
<gene>
    <name evidence="3" type="primary">RSM24_1</name>
    <name evidence="3" type="ORF">IWQ60_007433</name>
</gene>
<name>A0A9W8A401_9FUNG</name>
<feature type="region of interest" description="Disordered" evidence="1">
    <location>
        <begin position="267"/>
        <end position="293"/>
    </location>
</feature>
<dbReference type="AlphaFoldDB" id="A0A9W8A401"/>
<evidence type="ECO:0000313" key="4">
    <source>
        <dbReference type="Proteomes" id="UP001150569"/>
    </source>
</evidence>
<organism evidence="3 4">
    <name type="scientific">Tieghemiomyces parasiticus</name>
    <dbReference type="NCBI Taxonomy" id="78921"/>
    <lineage>
        <taxon>Eukaryota</taxon>
        <taxon>Fungi</taxon>
        <taxon>Fungi incertae sedis</taxon>
        <taxon>Zoopagomycota</taxon>
        <taxon>Kickxellomycotina</taxon>
        <taxon>Dimargaritomycetes</taxon>
        <taxon>Dimargaritales</taxon>
        <taxon>Dimargaritaceae</taxon>
        <taxon>Tieghemiomyces</taxon>
    </lineage>
</organism>
<dbReference type="GO" id="GO:0005763">
    <property type="term" value="C:mitochondrial small ribosomal subunit"/>
    <property type="evidence" value="ECO:0007669"/>
    <property type="project" value="TreeGrafter"/>
</dbReference>
<dbReference type="GO" id="GO:0003735">
    <property type="term" value="F:structural constituent of ribosome"/>
    <property type="evidence" value="ECO:0007669"/>
    <property type="project" value="InterPro"/>
</dbReference>
<evidence type="ECO:0000259" key="2">
    <source>
        <dbReference type="Pfam" id="PF10213"/>
    </source>
</evidence>
<dbReference type="Pfam" id="PF10213">
    <property type="entry name" value="MRP-S28"/>
    <property type="match status" value="1"/>
</dbReference>